<evidence type="ECO:0000256" key="8">
    <source>
        <dbReference type="RuleBase" id="RU079119"/>
    </source>
</evidence>
<feature type="transmembrane region" description="Helical" evidence="8">
    <location>
        <begin position="86"/>
        <end position="113"/>
    </location>
</feature>
<evidence type="ECO:0000256" key="6">
    <source>
        <dbReference type="ARBA" id="ARBA00023136"/>
    </source>
</evidence>
<keyword evidence="7 8" id="KW-0012">Acyltransferase</keyword>
<evidence type="ECO:0000313" key="11">
    <source>
        <dbReference type="Proteomes" id="UP000834106"/>
    </source>
</evidence>
<dbReference type="PANTHER" id="PTHR12246">
    <property type="entry name" value="PALMITOYLTRANSFERASE ZDHHC16"/>
    <property type="match status" value="1"/>
</dbReference>
<keyword evidence="4 8" id="KW-0812">Transmembrane</keyword>
<evidence type="ECO:0000256" key="3">
    <source>
        <dbReference type="ARBA" id="ARBA00022679"/>
    </source>
</evidence>
<dbReference type="PROSITE" id="PS50216">
    <property type="entry name" value="DHHC"/>
    <property type="match status" value="1"/>
</dbReference>
<proteinExistence type="inferred from homology"/>
<feature type="domain" description="Palmitoyltransferase DHHC" evidence="9">
    <location>
        <begin position="37"/>
        <end position="64"/>
    </location>
</feature>
<comment type="caution">
    <text evidence="8">Lacks conserved residue(s) required for the propagation of feature annotation.</text>
</comment>
<comment type="similarity">
    <text evidence="2 8">Belongs to the DHHC palmitoyltransferase family.</text>
</comment>
<keyword evidence="6 8" id="KW-0472">Membrane</keyword>
<evidence type="ECO:0000256" key="5">
    <source>
        <dbReference type="ARBA" id="ARBA00022989"/>
    </source>
</evidence>
<keyword evidence="5 8" id="KW-1133">Transmembrane helix</keyword>
<evidence type="ECO:0000259" key="9">
    <source>
        <dbReference type="Pfam" id="PF01529"/>
    </source>
</evidence>
<dbReference type="Proteomes" id="UP000834106">
    <property type="component" value="Chromosome 19"/>
</dbReference>
<keyword evidence="3 8" id="KW-0808">Transferase</keyword>
<comment type="subcellular location">
    <subcellularLocation>
        <location evidence="1">Endomembrane system</location>
        <topology evidence="1">Multi-pass membrane protein</topology>
    </subcellularLocation>
</comment>
<dbReference type="Pfam" id="PF01529">
    <property type="entry name" value="DHHC"/>
    <property type="match status" value="1"/>
</dbReference>
<dbReference type="GO" id="GO:0019706">
    <property type="term" value="F:protein-cysteine S-palmitoyltransferase activity"/>
    <property type="evidence" value="ECO:0007669"/>
    <property type="project" value="UniProtKB-EC"/>
</dbReference>
<dbReference type="EMBL" id="OU503054">
    <property type="protein sequence ID" value="CAI9783265.1"/>
    <property type="molecule type" value="Genomic_DNA"/>
</dbReference>
<organism evidence="10 11">
    <name type="scientific">Fraxinus pennsylvanica</name>
    <dbReference type="NCBI Taxonomy" id="56036"/>
    <lineage>
        <taxon>Eukaryota</taxon>
        <taxon>Viridiplantae</taxon>
        <taxon>Streptophyta</taxon>
        <taxon>Embryophyta</taxon>
        <taxon>Tracheophyta</taxon>
        <taxon>Spermatophyta</taxon>
        <taxon>Magnoliopsida</taxon>
        <taxon>eudicotyledons</taxon>
        <taxon>Gunneridae</taxon>
        <taxon>Pentapetalae</taxon>
        <taxon>asterids</taxon>
        <taxon>lamiids</taxon>
        <taxon>Lamiales</taxon>
        <taxon>Oleaceae</taxon>
        <taxon>Oleeae</taxon>
        <taxon>Fraxinus</taxon>
    </lineage>
</organism>
<name>A0AAD2ECZ8_9LAMI</name>
<evidence type="ECO:0000256" key="4">
    <source>
        <dbReference type="ARBA" id="ARBA00022692"/>
    </source>
</evidence>
<reference evidence="10" key="1">
    <citation type="submission" date="2023-05" db="EMBL/GenBank/DDBJ databases">
        <authorList>
            <person name="Huff M."/>
        </authorList>
    </citation>
    <scope>NUCLEOTIDE SEQUENCE</scope>
</reference>
<dbReference type="InterPro" id="IPR039859">
    <property type="entry name" value="PFA4/ZDH16/20/ERF2-like"/>
</dbReference>
<keyword evidence="11" id="KW-1185">Reference proteome</keyword>
<evidence type="ECO:0000256" key="1">
    <source>
        <dbReference type="ARBA" id="ARBA00004127"/>
    </source>
</evidence>
<protein>
    <recommendedName>
        <fullName evidence="8">S-acyltransferase</fullName>
        <ecNumber evidence="8">2.3.1.225</ecNumber>
    </recommendedName>
    <alternativeName>
        <fullName evidence="8">Palmitoyltransferase</fullName>
    </alternativeName>
</protein>
<evidence type="ECO:0000256" key="2">
    <source>
        <dbReference type="ARBA" id="ARBA00008574"/>
    </source>
</evidence>
<dbReference type="InterPro" id="IPR001594">
    <property type="entry name" value="Palmitoyltrfase_DHHC"/>
</dbReference>
<comment type="domain">
    <text evidence="8">The DHHC domain is required for palmitoyltransferase activity.</text>
</comment>
<dbReference type="EC" id="2.3.1.225" evidence="8"/>
<evidence type="ECO:0000313" key="10">
    <source>
        <dbReference type="EMBL" id="CAI9783265.1"/>
    </source>
</evidence>
<evidence type="ECO:0000256" key="7">
    <source>
        <dbReference type="ARBA" id="ARBA00023315"/>
    </source>
</evidence>
<dbReference type="AlphaFoldDB" id="A0AAD2ECZ8"/>
<dbReference type="GO" id="GO:0012505">
    <property type="term" value="C:endomembrane system"/>
    <property type="evidence" value="ECO:0007669"/>
    <property type="project" value="UniProtKB-SubCell"/>
</dbReference>
<comment type="catalytic activity">
    <reaction evidence="8">
        <text>L-cysteinyl-[protein] + hexadecanoyl-CoA = S-hexadecanoyl-L-cysteinyl-[protein] + CoA</text>
        <dbReference type="Rhea" id="RHEA:36683"/>
        <dbReference type="Rhea" id="RHEA-COMP:10131"/>
        <dbReference type="Rhea" id="RHEA-COMP:11032"/>
        <dbReference type="ChEBI" id="CHEBI:29950"/>
        <dbReference type="ChEBI" id="CHEBI:57287"/>
        <dbReference type="ChEBI" id="CHEBI:57379"/>
        <dbReference type="ChEBI" id="CHEBI:74151"/>
        <dbReference type="EC" id="2.3.1.225"/>
    </reaction>
</comment>
<gene>
    <name evidence="10" type="ORF">FPE_LOCUS30695</name>
</gene>
<sequence length="189" mass="21715">MLYDSPYVMLVKSCFIDESLFKNKSSPFRMTRHGRDLRFCQKCSRYKPPRANHCRICNRCVLRMVLLIGSLTAHSEDDTEDSFRTVYVISGLLLVPLSLALGFFVGWHIYLILKNKTTIEYREGVRAVWIAEKGGLLYSHPCDIGAYENLISILGPNFLFWVCPTSRHVDSGIHFRTKYDILVGTLAEE</sequence>
<accession>A0AAD2ECZ8</accession>